<dbReference type="Proteomes" id="UP001204562">
    <property type="component" value="Unassembled WGS sequence"/>
</dbReference>
<dbReference type="Pfam" id="PF05738">
    <property type="entry name" value="Cna_B"/>
    <property type="match status" value="9"/>
</dbReference>
<evidence type="ECO:0000256" key="1">
    <source>
        <dbReference type="SAM" id="MobiDB-lite"/>
    </source>
</evidence>
<dbReference type="Pfam" id="PF17802">
    <property type="entry name" value="SpaA"/>
    <property type="match status" value="1"/>
</dbReference>
<dbReference type="InterPro" id="IPR036465">
    <property type="entry name" value="vWFA_dom_sf"/>
</dbReference>
<dbReference type="InterPro" id="IPR008454">
    <property type="entry name" value="Collagen-bd_Cna-like_B-typ_dom"/>
</dbReference>
<feature type="region of interest" description="Disordered" evidence="1">
    <location>
        <begin position="1582"/>
        <end position="1604"/>
    </location>
</feature>
<reference evidence="4" key="1">
    <citation type="submission" date="2022-06" db="EMBL/GenBank/DDBJ databases">
        <title>Isolation of gut microbiota from human fecal samples.</title>
        <authorList>
            <person name="Pamer E.G."/>
            <person name="Barat B."/>
            <person name="Waligurski E."/>
            <person name="Medina S."/>
            <person name="Paddock L."/>
            <person name="Mostad J."/>
        </authorList>
    </citation>
    <scope>NUCLEOTIDE SEQUENCE</scope>
    <source>
        <strain evidence="4">DFI.9.91</strain>
    </source>
</reference>
<evidence type="ECO:0000256" key="2">
    <source>
        <dbReference type="SAM" id="SignalP"/>
    </source>
</evidence>
<dbReference type="Gene3D" id="3.40.50.410">
    <property type="entry name" value="von Willebrand factor, type A domain"/>
    <property type="match status" value="1"/>
</dbReference>
<dbReference type="InterPro" id="IPR002035">
    <property type="entry name" value="VWF_A"/>
</dbReference>
<feature type="compositionally biased region" description="Basic and acidic residues" evidence="1">
    <location>
        <begin position="1812"/>
        <end position="1821"/>
    </location>
</feature>
<proteinExistence type="predicted"/>
<dbReference type="CDD" id="cd00222">
    <property type="entry name" value="CollagenBindB"/>
    <property type="match status" value="8"/>
</dbReference>
<dbReference type="EMBL" id="JANFYS010000002">
    <property type="protein sequence ID" value="MCQ4769215.1"/>
    <property type="molecule type" value="Genomic_DNA"/>
</dbReference>
<comment type="caution">
    <text evidence="4">The sequence shown here is derived from an EMBL/GenBank/DDBJ whole genome shotgun (WGS) entry which is preliminary data.</text>
</comment>
<feature type="region of interest" description="Disordered" evidence="1">
    <location>
        <begin position="1865"/>
        <end position="1927"/>
    </location>
</feature>
<dbReference type="InterPro" id="IPR041033">
    <property type="entry name" value="SpaA_PFL_dom_1"/>
</dbReference>
<evidence type="ECO:0000313" key="4">
    <source>
        <dbReference type="EMBL" id="MCQ4769215.1"/>
    </source>
</evidence>
<gene>
    <name evidence="4" type="ORF">NE579_01875</name>
</gene>
<dbReference type="SUPFAM" id="SSF49478">
    <property type="entry name" value="Cna protein B-type domain"/>
    <property type="match status" value="9"/>
</dbReference>
<feature type="chain" id="PRO_5043644290" evidence="2">
    <location>
        <begin position="30"/>
        <end position="1960"/>
    </location>
</feature>
<dbReference type="CDD" id="cd00198">
    <property type="entry name" value="vWFA"/>
    <property type="match status" value="1"/>
</dbReference>
<dbReference type="RefSeq" id="WP_256303047.1">
    <property type="nucleotide sequence ID" value="NZ_JANFYS010000002.1"/>
</dbReference>
<protein>
    <submittedName>
        <fullName evidence="4">Cna B-type domain-containing protein</fullName>
    </submittedName>
</protein>
<keyword evidence="2" id="KW-0732">Signal</keyword>
<dbReference type="InterPro" id="IPR013783">
    <property type="entry name" value="Ig-like_fold"/>
</dbReference>
<dbReference type="PROSITE" id="PS50234">
    <property type="entry name" value="VWFA"/>
    <property type="match status" value="1"/>
</dbReference>
<evidence type="ECO:0000313" key="5">
    <source>
        <dbReference type="Proteomes" id="UP001204562"/>
    </source>
</evidence>
<dbReference type="Gene3D" id="2.60.40.1140">
    <property type="entry name" value="Collagen-binding surface protein Cna, B-type domain"/>
    <property type="match status" value="9"/>
</dbReference>
<feature type="domain" description="VWFA" evidence="3">
    <location>
        <begin position="108"/>
        <end position="417"/>
    </location>
</feature>
<organism evidence="4 5">
    <name type="scientific">Intestinimonas massiliensis</name>
    <name type="common">ex Afouda et al. 2020</name>
    <dbReference type="NCBI Taxonomy" id="1673721"/>
    <lineage>
        <taxon>Bacteria</taxon>
        <taxon>Bacillati</taxon>
        <taxon>Bacillota</taxon>
        <taxon>Clostridia</taxon>
        <taxon>Eubacteriales</taxon>
        <taxon>Intestinimonas</taxon>
    </lineage>
</organism>
<evidence type="ECO:0000259" key="3">
    <source>
        <dbReference type="PROSITE" id="PS50234"/>
    </source>
</evidence>
<accession>A0AAW5JKH4</accession>
<sequence length="1960" mass="211029">MMAKRMKRTLALALSLVMVLGLLPAAAFAARVEDEYDSTAQIVDAGGTRYFKKDGNGVAETTKEAGDAILEITKSVAGTQVENEFEITLQVKTTEDLTTIPGKTPDSAVVLVLDVSNSMDDCAKCGKEQDHDNHKPYTVCTCGNWACSKYHTFKDNNHNGICDRVGCNGTAGQHIQEVDCVYEARLTQAKKAAKDFIDTFATQTGAQEGDKRLVQIIAFGSDAKTYTSQWYDVNDAANGAANITALKNIIGTGLDSGIRVGNGDGKGGTNIEGGLMLARNLLQAGLKNGQPLNGMEYLYTVLLTDGAPTFYVDGDNKSTEKIDGTKGGGDETTTNDVRDVAGMASAIKGLASASKLFSIAYGKDVAGDKPFGNVRGINCPVGRSWSDLTIGQWLGSFSTNAYEADDNQTLFDAFEAIGSTIRLAAQAWRVEDQMGANITYLGETTTGTFTNTVTPAEDGKSFQWNVLASGYDPAITTIKPAGSSEPSTYGYTMKYRVRLDNTDGSTTAYPTNTAATLKFMLTNDQGEWPSIGEGETAETHLKTVDFPVPTVKGNFGALRFTKVDKNTQAALPGVTFTLTCDCKDPAHTKIAASSDTGAVSFTDIPSGHTYTLTETLPEGDHHDPASIGTVTVKVSGGVVYVNGQKNPKDLKLENTYLPGAQDLTVTKQWGATPDGLKTAVQVVYEQYLNHTKTATSDPVTLTAADDWTHTWNDVPVRDILTGEAYAYVVREYVNGAVAEGNQVSTINGKDYLVTYNDVNNIITNEIQNEMSIPVEKQWLTPDSMKGEVTVNLLRDGNPFQTLTLSGTKLSGAFEKVPVYAENGDRYTYSITETIAPNAGYSAHIVKNDDGSYTIQNVVNQTTVAVEGSKAWVDGNSGARPQTVEVSLWKTGSNTAQDTRTIGWNAETETYDWTYSFTGLDKYDLTYNETTGLWEGTGAEIEYYVTDDAEGYDPAIAYKGEDGQYNLTNKLTQVEMTISVTKTWDDEGFEDERPDSLTFSLYGADKDEALATLVLNAKEEEQDSEEPGGTPTVITYWEDSTTGSFDGTFPKYDATGAAIGYTVVEAEPANYSATVGQAEVDGATIHFPVKNTLNGDTTAVSVEKIWKDTHTNADRPKATIKLMDGSTVVDSIDLPRADEQGVLVNTYTFTDLTKYRDGGRIQYTVAEDTVTGYQTPVIAGSMETGYTVTNTVKQQSGDEGVTVSGTKSWLPADGIHHPASTTIQLQSDAAEANVFANVTGKTATATAEGGWTYTFTGLDKYAYDNGGVREIQYKVTDTVSGYETTGGARNAQGTYDLTNTFQQEFTSVSGKKVWVDGSSAVRPASVTVALLADGVEVDRQTVSAVEGSSEWAFTFGVSDGSATLPKYSAYNTAIAYTVREVAPDGTLVELPEGQTKGSVTYTVGDSTLTYDVTYGDNYTITNTKPQDYSDVTISKVWKDGSNAAGTRPATVSLTLLRNGSEYETVTLDPNEPGTIVNGDTWSHTFTGLPKYDDGRNAYRYTVREDGLDADGCLPAAVEGERYTASVNGLTVTNTIEQKTISISGEKKWENTPENWVAPEKVTIELYKSNGTVLVDSVDLPRTAADAPAESAPSTSEPVESAPAAPDWSYTFSNLPKYDRNDAGEGSGALIDYTLKEKGALENGTIIYTVKSDGKDRKDTYQVEYKTNEDGTRDVVNTWKDNEYYSYLVKATYISKVNGTTTTVTDVQVAGGRGDANETIRIASGDYTTYGGHSDYEYVLGSAKLNGETYQEGQKNFSFVLDDSSVVETLELTYYREKTTPDPEPDPGPSGKDYYRVIVNYLEEGTDRVLATQHRSEKIREGNSWDVTEQTEKSIEGYERVRVDGEPTGRNIQSNVIIDVYYTAVTEIPDQPTPGGSDPVDPQPTPGGETESPNQPSPADPGPDGGATEIVDEGTPMGNLPQTGTVAAPVDPSVTLGLMALSASLSAAGLAFCIGRKKEEEN</sequence>
<dbReference type="SMART" id="SM00327">
    <property type="entry name" value="VWA"/>
    <property type="match status" value="1"/>
</dbReference>
<name>A0AAW5JKH4_9FIRM</name>
<feature type="region of interest" description="Disordered" evidence="1">
    <location>
        <begin position="1812"/>
        <end position="1831"/>
    </location>
</feature>
<feature type="signal peptide" evidence="2">
    <location>
        <begin position="1"/>
        <end position="29"/>
    </location>
</feature>
<dbReference type="Gene3D" id="2.60.40.10">
    <property type="entry name" value="Immunoglobulins"/>
    <property type="match status" value="1"/>
</dbReference>
<dbReference type="SUPFAM" id="SSF53300">
    <property type="entry name" value="vWA-like"/>
    <property type="match status" value="1"/>
</dbReference>